<dbReference type="Proteomes" id="UP000515312">
    <property type="component" value="Chromosome"/>
</dbReference>
<keyword evidence="3" id="KW-1185">Reference proteome</keyword>
<dbReference type="KEGG" id="adin:H7849_05775"/>
<dbReference type="PROSITE" id="PS51257">
    <property type="entry name" value="PROKAR_LIPOPROTEIN"/>
    <property type="match status" value="1"/>
</dbReference>
<evidence type="ECO:0000313" key="3">
    <source>
        <dbReference type="Proteomes" id="UP000515312"/>
    </source>
</evidence>
<gene>
    <name evidence="2" type="ORF">H7849_05775</name>
</gene>
<feature type="signal peptide" evidence="1">
    <location>
        <begin position="1"/>
        <end position="26"/>
    </location>
</feature>
<name>A0A7G8BLN7_9BACT</name>
<evidence type="ECO:0000313" key="2">
    <source>
        <dbReference type="EMBL" id="QNI33457.1"/>
    </source>
</evidence>
<dbReference type="RefSeq" id="WP_186744900.1">
    <property type="nucleotide sequence ID" value="NZ_CP060394.1"/>
</dbReference>
<accession>A0A7G8BLN7</accession>
<dbReference type="AlphaFoldDB" id="A0A7G8BLN7"/>
<organism evidence="2 3">
    <name type="scientific">Alloacidobacterium dinghuense</name>
    <dbReference type="NCBI Taxonomy" id="2763107"/>
    <lineage>
        <taxon>Bacteria</taxon>
        <taxon>Pseudomonadati</taxon>
        <taxon>Acidobacteriota</taxon>
        <taxon>Terriglobia</taxon>
        <taxon>Terriglobales</taxon>
        <taxon>Acidobacteriaceae</taxon>
        <taxon>Alloacidobacterium</taxon>
    </lineage>
</organism>
<protein>
    <submittedName>
        <fullName evidence="2">Uncharacterized protein</fullName>
    </submittedName>
</protein>
<dbReference type="EMBL" id="CP060394">
    <property type="protein sequence ID" value="QNI33457.1"/>
    <property type="molecule type" value="Genomic_DNA"/>
</dbReference>
<evidence type="ECO:0000256" key="1">
    <source>
        <dbReference type="SAM" id="SignalP"/>
    </source>
</evidence>
<reference evidence="2 3" key="1">
    <citation type="submission" date="2020-08" db="EMBL/GenBank/DDBJ databases">
        <title>Edaphobacter telluris sp. nov. and Acidobacterium dinghuensis sp. nov., two acidobacteria isolated from forest soil.</title>
        <authorList>
            <person name="Fu J."/>
            <person name="Qiu L."/>
        </authorList>
    </citation>
    <scope>NUCLEOTIDE SEQUENCE [LARGE SCALE GENOMIC DNA]</scope>
    <source>
        <strain evidence="2">4Y35</strain>
    </source>
</reference>
<proteinExistence type="predicted"/>
<keyword evidence="1" id="KW-0732">Signal</keyword>
<sequence length="1042" mass="115026">MGAPLRWFAVFILGLSCTTYCATAYAGNPQQTAVSSADSDPGGTPAAPPINYVTVPGPLRSFLRMAGISQKVAPEDVLPLLSRNSYLQGYEGGRETEFLLLLDRYVHQARELEALANANNGNIRVTNCEEAIALIQILGYRLRQNCGEKNVFLSTANPERAFLTIDSGFPLTTLEEALQKGTPFNYPFPATKVPVMFNETEWVGTSLGKKRASGSLIDVLINDPSVARLYWAFSKIDVETRQSLQQSPGLRKLLPYAAVIDFYGSQICIRSGYVNLPGGANAEHGWKDLVGASPDSPGDFVTHLLAKDSGWLAVYFDALSRVNQTQQAHLTQSPRLVHLYSAFRSPDFETNPTRSVFRKAPDLIVLFTRVDWDPDGQPHVPGNLEVWKEIFNEKTDNRIIRDWAKRSHSWDHPEQLLEAMTSLSRIETDSGPLQVYLMLSELDSARPPQMRLSDGTARLLASKFSQFSNWYLVFAEFPGLNDTSITRFVNVADAIDGISNQSLRGNALGAFQANIGLWQILARQGEIPDAALNTSWQGAIEPFAKVSSSAQLFDSARSSLGQLLLASTGNANRSEDEVVDLLAGPPQQSADGQRMRREIAARIRSVMDDQRLVSLDTLFALSDGLSDMAHGKPAPPHLVALAGELREFELPRPIFTNSEKVNWAPPVYSARHAELQIKTDLTKVIKSPGSPAQLETARGQLAPFLRDTLVGLNYAYYEPPGAQILHNNPLFVRSHDFSGMTIMGAERLWRAPELVGVGTPAGGGAYLLGSLADLPYALAETEEDFIAPENVQALIWKESVPDLLVSSTLPRWWGISASELHAVALYQRAGEELLTASVKDPQLRAKVITILSDRMTPRRLEWTEQAMKNSADMSAMLPRMMPADTFYLASEFRRRFPDEAASIGPASQQLDALVHQHPTDADLERLSKDFGVPHPTLARSYSREFLNVKPFPAFGGYSSRLFGESWESSNLYWARLADEMGYSPVMLNMLAPQLTRYMTAKIFATDLEDWPALLRAMQETGDAFRQGKIVTTASAATPDSQN</sequence>
<feature type="chain" id="PRO_5028903201" evidence="1">
    <location>
        <begin position="27"/>
        <end position="1042"/>
    </location>
</feature>